<feature type="transmembrane region" description="Helical" evidence="6">
    <location>
        <begin position="143"/>
        <end position="174"/>
    </location>
</feature>
<feature type="transmembrane region" description="Helical" evidence="6">
    <location>
        <begin position="6"/>
        <end position="27"/>
    </location>
</feature>
<gene>
    <name evidence="7" type="ORF">F4553_007894</name>
</gene>
<protein>
    <submittedName>
        <fullName evidence="7">Threonine/homoserine/homoserine lactone efflux protein</fullName>
    </submittedName>
</protein>
<evidence type="ECO:0000313" key="8">
    <source>
        <dbReference type="Proteomes" id="UP000587527"/>
    </source>
</evidence>
<dbReference type="AlphaFoldDB" id="A0A841C6A1"/>
<organism evidence="7 8">
    <name type="scientific">Allocatelliglobosispora scoriae</name>
    <dbReference type="NCBI Taxonomy" id="643052"/>
    <lineage>
        <taxon>Bacteria</taxon>
        <taxon>Bacillati</taxon>
        <taxon>Actinomycetota</taxon>
        <taxon>Actinomycetes</taxon>
        <taxon>Micromonosporales</taxon>
        <taxon>Micromonosporaceae</taxon>
        <taxon>Allocatelliglobosispora</taxon>
    </lineage>
</organism>
<dbReference type="RefSeq" id="WP_184846615.1">
    <property type="nucleotide sequence ID" value="NZ_JACHMN010000003.1"/>
</dbReference>
<dbReference type="GO" id="GO:0005886">
    <property type="term" value="C:plasma membrane"/>
    <property type="evidence" value="ECO:0007669"/>
    <property type="project" value="UniProtKB-SubCell"/>
</dbReference>
<proteinExistence type="predicted"/>
<keyword evidence="5 6" id="KW-0472">Membrane</keyword>
<dbReference type="Proteomes" id="UP000587527">
    <property type="component" value="Unassembled WGS sequence"/>
</dbReference>
<evidence type="ECO:0000256" key="5">
    <source>
        <dbReference type="ARBA" id="ARBA00023136"/>
    </source>
</evidence>
<evidence type="ECO:0000313" key="7">
    <source>
        <dbReference type="EMBL" id="MBB5874460.1"/>
    </source>
</evidence>
<comment type="caution">
    <text evidence="7">The sequence shown here is derived from an EMBL/GenBank/DDBJ whole genome shotgun (WGS) entry which is preliminary data.</text>
</comment>
<evidence type="ECO:0000256" key="1">
    <source>
        <dbReference type="ARBA" id="ARBA00004651"/>
    </source>
</evidence>
<dbReference type="PANTHER" id="PTHR30086:SF20">
    <property type="entry name" value="ARGININE EXPORTER PROTEIN ARGO-RELATED"/>
    <property type="match status" value="1"/>
</dbReference>
<evidence type="ECO:0000256" key="3">
    <source>
        <dbReference type="ARBA" id="ARBA00022692"/>
    </source>
</evidence>
<keyword evidence="3 6" id="KW-0812">Transmembrane</keyword>
<accession>A0A841C6A1</accession>
<dbReference type="Pfam" id="PF01810">
    <property type="entry name" value="LysE"/>
    <property type="match status" value="1"/>
</dbReference>
<dbReference type="PIRSF" id="PIRSF006324">
    <property type="entry name" value="LeuE"/>
    <property type="match status" value="1"/>
</dbReference>
<keyword evidence="2" id="KW-1003">Cell membrane</keyword>
<sequence length="204" mass="21100">MDQLFAAFLVAALVICVTPGPDMVYVISFGVAKGRSGGVAAAFGIALGMLFHTLLAAFGVAAVVSRYPVVLIVLKVIGVAYLCRLGYTLIRDRSAPLVSAAGPPRSLLRIVFSAALVNITNPKIFLFYLAFLPQFTSADAGPVWSQLLVLGGVFVLMGFVTDGVVGLVSGALNARLAAGTALVRRVNVSCGLIMFVLAGVIAVG</sequence>
<feature type="transmembrane region" description="Helical" evidence="6">
    <location>
        <begin position="67"/>
        <end position="87"/>
    </location>
</feature>
<keyword evidence="8" id="KW-1185">Reference proteome</keyword>
<evidence type="ECO:0000256" key="6">
    <source>
        <dbReference type="SAM" id="Phobius"/>
    </source>
</evidence>
<evidence type="ECO:0000256" key="2">
    <source>
        <dbReference type="ARBA" id="ARBA00022475"/>
    </source>
</evidence>
<dbReference type="GO" id="GO:0015171">
    <property type="term" value="F:amino acid transmembrane transporter activity"/>
    <property type="evidence" value="ECO:0007669"/>
    <property type="project" value="TreeGrafter"/>
</dbReference>
<dbReference type="PANTHER" id="PTHR30086">
    <property type="entry name" value="ARGININE EXPORTER PROTEIN ARGO"/>
    <property type="match status" value="1"/>
</dbReference>
<name>A0A841C6A1_9ACTN</name>
<dbReference type="EMBL" id="JACHMN010000003">
    <property type="protein sequence ID" value="MBB5874460.1"/>
    <property type="molecule type" value="Genomic_DNA"/>
</dbReference>
<dbReference type="InterPro" id="IPR001123">
    <property type="entry name" value="LeuE-type"/>
</dbReference>
<evidence type="ECO:0000256" key="4">
    <source>
        <dbReference type="ARBA" id="ARBA00022989"/>
    </source>
</evidence>
<feature type="transmembrane region" description="Helical" evidence="6">
    <location>
        <begin position="186"/>
        <end position="203"/>
    </location>
</feature>
<feature type="transmembrane region" description="Helical" evidence="6">
    <location>
        <begin position="39"/>
        <end position="61"/>
    </location>
</feature>
<feature type="transmembrane region" description="Helical" evidence="6">
    <location>
        <begin position="107"/>
        <end position="131"/>
    </location>
</feature>
<reference evidence="7 8" key="1">
    <citation type="submission" date="2020-08" db="EMBL/GenBank/DDBJ databases">
        <title>Sequencing the genomes of 1000 actinobacteria strains.</title>
        <authorList>
            <person name="Klenk H.-P."/>
        </authorList>
    </citation>
    <scope>NUCLEOTIDE SEQUENCE [LARGE SCALE GENOMIC DNA]</scope>
    <source>
        <strain evidence="7 8">DSM 45362</strain>
    </source>
</reference>
<comment type="subcellular location">
    <subcellularLocation>
        <location evidence="1">Cell membrane</location>
        <topology evidence="1">Multi-pass membrane protein</topology>
    </subcellularLocation>
</comment>
<keyword evidence="4 6" id="KW-1133">Transmembrane helix</keyword>